<dbReference type="STRING" id="55544.A0A4D9DGF9"/>
<gene>
    <name evidence="4" type="ORF">DR999_PMT23228</name>
</gene>
<comment type="caution">
    <text evidence="4">The sequence shown here is derived from an EMBL/GenBank/DDBJ whole genome shotgun (WGS) entry which is preliminary data.</text>
</comment>
<dbReference type="Proteomes" id="UP000297703">
    <property type="component" value="Unassembled WGS sequence"/>
</dbReference>
<evidence type="ECO:0000313" key="4">
    <source>
        <dbReference type="EMBL" id="TFJ95277.1"/>
    </source>
</evidence>
<feature type="domain" description="ABC transporter" evidence="3">
    <location>
        <begin position="2"/>
        <end position="233"/>
    </location>
</feature>
<dbReference type="PANTHER" id="PTHR24220">
    <property type="entry name" value="IMPORT ATP-BINDING PROTEIN"/>
    <property type="match status" value="1"/>
</dbReference>
<dbReference type="AlphaFoldDB" id="A0A4D9DGF9"/>
<dbReference type="PROSITE" id="PS50893">
    <property type="entry name" value="ABC_TRANSPORTER_2"/>
    <property type="match status" value="1"/>
</dbReference>
<organism evidence="4 5">
    <name type="scientific">Platysternon megacephalum</name>
    <name type="common">big-headed turtle</name>
    <dbReference type="NCBI Taxonomy" id="55544"/>
    <lineage>
        <taxon>Eukaryota</taxon>
        <taxon>Metazoa</taxon>
        <taxon>Chordata</taxon>
        <taxon>Craniata</taxon>
        <taxon>Vertebrata</taxon>
        <taxon>Euteleostomi</taxon>
        <taxon>Archelosauria</taxon>
        <taxon>Testudinata</taxon>
        <taxon>Testudines</taxon>
        <taxon>Cryptodira</taxon>
        <taxon>Durocryptodira</taxon>
        <taxon>Testudinoidea</taxon>
        <taxon>Platysternidae</taxon>
        <taxon>Platysternon</taxon>
    </lineage>
</organism>
<evidence type="ECO:0000256" key="1">
    <source>
        <dbReference type="ARBA" id="ARBA00022741"/>
    </source>
</evidence>
<dbReference type="InterPro" id="IPR027417">
    <property type="entry name" value="P-loop_NTPase"/>
</dbReference>
<reference evidence="4 5" key="1">
    <citation type="submission" date="2019-04" db="EMBL/GenBank/DDBJ databases">
        <title>Draft genome of the big-headed turtle Platysternon megacephalum.</title>
        <authorList>
            <person name="Gong S."/>
        </authorList>
    </citation>
    <scope>NUCLEOTIDE SEQUENCE [LARGE SCALE GENOMIC DNA]</scope>
    <source>
        <strain evidence="4">DO16091913</strain>
        <tissue evidence="4">Muscle</tissue>
    </source>
</reference>
<dbReference type="GO" id="GO:0005524">
    <property type="term" value="F:ATP binding"/>
    <property type="evidence" value="ECO:0007669"/>
    <property type="project" value="UniProtKB-KW"/>
</dbReference>
<dbReference type="InterPro" id="IPR017871">
    <property type="entry name" value="ABC_transporter-like_CS"/>
</dbReference>
<dbReference type="EMBL" id="QXTE01010485">
    <property type="protein sequence ID" value="TFJ95277.1"/>
    <property type="molecule type" value="Genomic_DNA"/>
</dbReference>
<dbReference type="OrthoDB" id="6373771at2759"/>
<name>A0A4D9DGF9_9SAUR</name>
<dbReference type="InterPro" id="IPR003593">
    <property type="entry name" value="AAA+_ATPase"/>
</dbReference>
<dbReference type="GO" id="GO:0005886">
    <property type="term" value="C:plasma membrane"/>
    <property type="evidence" value="ECO:0007669"/>
    <property type="project" value="TreeGrafter"/>
</dbReference>
<accession>A0A4D9DGF9</accession>
<keyword evidence="2" id="KW-0067">ATP-binding</keyword>
<dbReference type="SUPFAM" id="SSF52540">
    <property type="entry name" value="P-loop containing nucleoside triphosphate hydrolases"/>
    <property type="match status" value="1"/>
</dbReference>
<dbReference type="Pfam" id="PF00005">
    <property type="entry name" value="ABC_tran"/>
    <property type="match status" value="1"/>
</dbReference>
<reference evidence="4 5" key="2">
    <citation type="submission" date="2019-04" db="EMBL/GenBank/DDBJ databases">
        <title>The genome sequence of big-headed turtle.</title>
        <authorList>
            <person name="Gong S."/>
        </authorList>
    </citation>
    <scope>NUCLEOTIDE SEQUENCE [LARGE SCALE GENOMIC DNA]</scope>
    <source>
        <strain evidence="4">DO16091913</strain>
        <tissue evidence="4">Muscle</tissue>
    </source>
</reference>
<sequence>MLQAKCLGVNYGAVRALVDVSFTIHPGDSIAVMGPSGSGKTTVLHCASGLLNPHRGTVIFNGVEMGSLKDRGRAAIRLRNFGFIFQRADLIAEMTLLENIMLPLRVLGEKPQTCSIQATSLARELGIDDCMQRKPALVSGGQRQRAAIARALIARPSIIFADEPTGALDSVNREGVLQLISQQCLSTGAALLMVTHDPDTARICQQQWRMHDGQLLNPPAQRVNSKPTAHGRFT</sequence>
<proteinExistence type="predicted"/>
<keyword evidence="1" id="KW-0547">Nucleotide-binding</keyword>
<dbReference type="SMART" id="SM00382">
    <property type="entry name" value="AAA"/>
    <property type="match status" value="1"/>
</dbReference>
<dbReference type="Gene3D" id="3.40.50.300">
    <property type="entry name" value="P-loop containing nucleotide triphosphate hydrolases"/>
    <property type="match status" value="1"/>
</dbReference>
<evidence type="ECO:0000313" key="5">
    <source>
        <dbReference type="Proteomes" id="UP000297703"/>
    </source>
</evidence>
<protein>
    <submittedName>
        <fullName evidence="4">Spectrin beta chain, non-erythrocytic 4-like</fullName>
    </submittedName>
</protein>
<evidence type="ECO:0000259" key="3">
    <source>
        <dbReference type="PROSITE" id="PS50893"/>
    </source>
</evidence>
<dbReference type="GO" id="GO:0022857">
    <property type="term" value="F:transmembrane transporter activity"/>
    <property type="evidence" value="ECO:0007669"/>
    <property type="project" value="TreeGrafter"/>
</dbReference>
<keyword evidence="5" id="KW-1185">Reference proteome</keyword>
<dbReference type="PANTHER" id="PTHR24220:SF685">
    <property type="entry name" value="ABC TRANSPORTER RELATED"/>
    <property type="match status" value="1"/>
</dbReference>
<dbReference type="InterPro" id="IPR015854">
    <property type="entry name" value="ABC_transpr_LolD-like"/>
</dbReference>
<evidence type="ECO:0000256" key="2">
    <source>
        <dbReference type="ARBA" id="ARBA00022840"/>
    </source>
</evidence>
<dbReference type="GO" id="GO:0016887">
    <property type="term" value="F:ATP hydrolysis activity"/>
    <property type="evidence" value="ECO:0007669"/>
    <property type="project" value="InterPro"/>
</dbReference>
<dbReference type="PROSITE" id="PS00211">
    <property type="entry name" value="ABC_TRANSPORTER_1"/>
    <property type="match status" value="1"/>
</dbReference>
<dbReference type="InterPro" id="IPR003439">
    <property type="entry name" value="ABC_transporter-like_ATP-bd"/>
</dbReference>